<dbReference type="InterPro" id="IPR049712">
    <property type="entry name" value="Poly_export"/>
</dbReference>
<dbReference type="InterPro" id="IPR003715">
    <property type="entry name" value="Poly_export_N"/>
</dbReference>
<keyword evidence="1" id="KW-0732">Signal</keyword>
<dbReference type="Pfam" id="PF02563">
    <property type="entry name" value="Poly_export"/>
    <property type="match status" value="1"/>
</dbReference>
<reference evidence="4 5" key="1">
    <citation type="submission" date="2018-10" db="EMBL/GenBank/DDBJ databases">
        <authorList>
            <person name="Jung H.S."/>
            <person name="Jeon C.O."/>
        </authorList>
    </citation>
    <scope>NUCLEOTIDE SEQUENCE [LARGE SCALE GENOMIC DNA]</scope>
    <source>
        <strain evidence="4 5">MA-7-27</strain>
    </source>
</reference>
<dbReference type="GO" id="GO:0015159">
    <property type="term" value="F:polysaccharide transmembrane transporter activity"/>
    <property type="evidence" value="ECO:0007669"/>
    <property type="project" value="InterPro"/>
</dbReference>
<accession>A0A3L9XYB9</accession>
<evidence type="ECO:0000256" key="1">
    <source>
        <dbReference type="ARBA" id="ARBA00022729"/>
    </source>
</evidence>
<feature type="coiled-coil region" evidence="2">
    <location>
        <begin position="277"/>
        <end position="326"/>
    </location>
</feature>
<dbReference type="Proteomes" id="UP000281343">
    <property type="component" value="Unassembled WGS sequence"/>
</dbReference>
<name>A0A3L9XYB9_9RHOB</name>
<sequence length="380" mass="40889">MPYRLQPGDELSLSYLGLGPAPHIATIGPSGEIGFPYLGTFFAAGLSLGDLEREIEQAAVGVEVPNLPGRDPPFAVLNAENLFLEISRFRPITIIGQVAQPGAVEFAPGMSVRGAIGAGGGVEIFQGGTAPALEAPAQLRAALELRRLLRASLFKNEILLRAPTSVEDIPEEDVAALSEFLGDEGASAAIEEIGLAISERTLAIQALNTRIELVDQRIERLRAAFDNYSSASVTGEERLARILEMMDRGLTTEETVNNVRLAALAASTRLLTIESDIFGSQSERERLLAEIERTENEYRTDLFSQNQDLNRELSQLEGRIEGLQAVLLGSGGAVSQQVDTSVEVFIYRGSPDAEEGRLAAMNEAVQPGDIIEVTVTMNDD</sequence>
<comment type="caution">
    <text evidence="4">The sequence shown here is derived from an EMBL/GenBank/DDBJ whole genome shotgun (WGS) entry which is preliminary data.</text>
</comment>
<gene>
    <name evidence="4" type="ORF">D9R08_14630</name>
</gene>
<evidence type="ECO:0000259" key="3">
    <source>
        <dbReference type="Pfam" id="PF02563"/>
    </source>
</evidence>
<feature type="domain" description="Polysaccharide export protein N-terminal" evidence="3">
    <location>
        <begin position="2"/>
        <end position="59"/>
    </location>
</feature>
<dbReference type="AlphaFoldDB" id="A0A3L9XYB9"/>
<evidence type="ECO:0000256" key="2">
    <source>
        <dbReference type="SAM" id="Coils"/>
    </source>
</evidence>
<evidence type="ECO:0000313" key="4">
    <source>
        <dbReference type="EMBL" id="RMA41539.1"/>
    </source>
</evidence>
<keyword evidence="5" id="KW-1185">Reference proteome</keyword>
<keyword evidence="2" id="KW-0175">Coiled coil</keyword>
<proteinExistence type="predicted"/>
<dbReference type="EMBL" id="RCNT01000007">
    <property type="protein sequence ID" value="RMA41539.1"/>
    <property type="molecule type" value="Genomic_DNA"/>
</dbReference>
<dbReference type="PANTHER" id="PTHR33619:SF3">
    <property type="entry name" value="POLYSACCHARIDE EXPORT PROTEIN GFCE-RELATED"/>
    <property type="match status" value="1"/>
</dbReference>
<protein>
    <recommendedName>
        <fullName evidence="3">Polysaccharide export protein N-terminal domain-containing protein</fullName>
    </recommendedName>
</protein>
<organism evidence="4 5">
    <name type="scientific">Rhodophyticola porphyridii</name>
    <dbReference type="NCBI Taxonomy" id="1852017"/>
    <lineage>
        <taxon>Bacteria</taxon>
        <taxon>Pseudomonadati</taxon>
        <taxon>Pseudomonadota</taxon>
        <taxon>Alphaproteobacteria</taxon>
        <taxon>Rhodobacterales</taxon>
        <taxon>Roseobacteraceae</taxon>
        <taxon>Rhodophyticola</taxon>
    </lineage>
</organism>
<dbReference type="PANTHER" id="PTHR33619">
    <property type="entry name" value="POLYSACCHARIDE EXPORT PROTEIN GFCE-RELATED"/>
    <property type="match status" value="1"/>
</dbReference>
<evidence type="ECO:0000313" key="5">
    <source>
        <dbReference type="Proteomes" id="UP000281343"/>
    </source>
</evidence>